<dbReference type="Proteomes" id="UP000599109">
    <property type="component" value="Unassembled WGS sequence"/>
</dbReference>
<evidence type="ECO:0000313" key="1">
    <source>
        <dbReference type="EMBL" id="MBL0391195.1"/>
    </source>
</evidence>
<sequence length="124" mass="13356">MPVWLIAPVEDRPSVTLRSWSVYEVPLLGDGQPWTRHFVGHSVEDRHGQVSSAVESFDPATGCGRTSSGRIYRLQGQAGGHADARHTWKRWKEINMISAERDVTPEVQGAIAAAITGAGPGPAG</sequence>
<keyword evidence="2" id="KW-1185">Reference proteome</keyword>
<protein>
    <submittedName>
        <fullName evidence="1">Uncharacterized protein</fullName>
    </submittedName>
</protein>
<proteinExistence type="predicted"/>
<gene>
    <name evidence="1" type="ORF">JJ685_08600</name>
</gene>
<reference evidence="1 2" key="1">
    <citation type="journal article" date="2017" name="Int. J. Syst. Evol. Microbiol.">
        <title>Ramlibacter monticola sp. nov., isolated from forest soil.</title>
        <authorList>
            <person name="Chaudhary D.K."/>
            <person name="Kim J."/>
        </authorList>
    </citation>
    <scope>NUCLEOTIDE SEQUENCE [LARGE SCALE GENOMIC DNA]</scope>
    <source>
        <strain evidence="1 2">KACC 19175</strain>
    </source>
</reference>
<name>A0A936Z066_9BURK</name>
<dbReference type="RefSeq" id="WP_201673844.1">
    <property type="nucleotide sequence ID" value="NZ_JAEQNE010000002.1"/>
</dbReference>
<dbReference type="EMBL" id="JAEQNE010000002">
    <property type="protein sequence ID" value="MBL0391195.1"/>
    <property type="molecule type" value="Genomic_DNA"/>
</dbReference>
<evidence type="ECO:0000313" key="2">
    <source>
        <dbReference type="Proteomes" id="UP000599109"/>
    </source>
</evidence>
<organism evidence="1 2">
    <name type="scientific">Ramlibacter monticola</name>
    <dbReference type="NCBI Taxonomy" id="1926872"/>
    <lineage>
        <taxon>Bacteria</taxon>
        <taxon>Pseudomonadati</taxon>
        <taxon>Pseudomonadota</taxon>
        <taxon>Betaproteobacteria</taxon>
        <taxon>Burkholderiales</taxon>
        <taxon>Comamonadaceae</taxon>
        <taxon>Ramlibacter</taxon>
    </lineage>
</organism>
<dbReference type="AlphaFoldDB" id="A0A936Z066"/>
<comment type="caution">
    <text evidence="1">The sequence shown here is derived from an EMBL/GenBank/DDBJ whole genome shotgun (WGS) entry which is preliminary data.</text>
</comment>
<accession>A0A936Z066</accession>